<dbReference type="EMBL" id="CP025781">
    <property type="protein sequence ID" value="QBC44954.1"/>
    <property type="molecule type" value="Genomic_DNA"/>
</dbReference>
<dbReference type="InterPro" id="IPR038607">
    <property type="entry name" value="PhoD-like_sf"/>
</dbReference>
<dbReference type="RefSeq" id="WP_130107463.1">
    <property type="nucleotide sequence ID" value="NZ_CP025781.1"/>
</dbReference>
<reference evidence="1 2" key="1">
    <citation type="submission" date="2018-01" db="EMBL/GenBank/DDBJ databases">
        <title>Genome sequence of Iodobacter sp. strain PCH194 isolated from Indian Trans-Himalaya.</title>
        <authorList>
            <person name="Kumar V."/>
            <person name="Thakur V."/>
            <person name="Kumar S."/>
            <person name="Singh D."/>
        </authorList>
    </citation>
    <scope>NUCLEOTIDE SEQUENCE [LARGE SCALE GENOMIC DNA]</scope>
    <source>
        <strain evidence="1 2">PCH194</strain>
    </source>
</reference>
<evidence type="ECO:0000313" key="1">
    <source>
        <dbReference type="EMBL" id="QBC44954.1"/>
    </source>
</evidence>
<dbReference type="AlphaFoldDB" id="A0A7G3GCS4"/>
<keyword evidence="2" id="KW-1185">Reference proteome</keyword>
<protein>
    <submittedName>
        <fullName evidence="1">Uncharacterized protein</fullName>
    </submittedName>
</protein>
<proteinExistence type="predicted"/>
<gene>
    <name evidence="1" type="ORF">C1H71_16360</name>
</gene>
<evidence type="ECO:0000313" key="2">
    <source>
        <dbReference type="Proteomes" id="UP000515917"/>
    </source>
</evidence>
<organism evidence="1 2">
    <name type="scientific">Iodobacter fluviatilis</name>
    <dbReference type="NCBI Taxonomy" id="537"/>
    <lineage>
        <taxon>Bacteria</taxon>
        <taxon>Pseudomonadati</taxon>
        <taxon>Pseudomonadota</taxon>
        <taxon>Betaproteobacteria</taxon>
        <taxon>Neisseriales</taxon>
        <taxon>Chitinibacteraceae</taxon>
        <taxon>Iodobacter</taxon>
    </lineage>
</organism>
<dbReference type="KEGG" id="ifl:C1H71_16360"/>
<sequence length="112" mass="11795">MAKKSITAQTLYGMVAGQLADALKIPAASVPSVEVIKRLNPFANQAAGTAPAANNPWIKYADTDAQGFTVVELTAAGLKAEFRKITRLEGNVPPQKATEKSKTILVKVGSLD</sequence>
<dbReference type="Gene3D" id="3.60.21.70">
    <property type="entry name" value="PhoD-like phosphatase"/>
    <property type="match status" value="1"/>
</dbReference>
<accession>A0A7G3GCS4</accession>
<name>A0A7G3GCS4_9NEIS</name>
<dbReference type="Proteomes" id="UP000515917">
    <property type="component" value="Chromosome"/>
</dbReference>